<reference evidence="2" key="1">
    <citation type="journal article" date="2017" name="Genome Biol.">
        <title>Comparative genomics reveals high biological diversity and specific adaptations in the industrially and medically important fungal genus Aspergillus.</title>
        <authorList>
            <person name="de Vries R.P."/>
            <person name="Riley R."/>
            <person name="Wiebenga A."/>
            <person name="Aguilar-Osorio G."/>
            <person name="Amillis S."/>
            <person name="Uchima C.A."/>
            <person name="Anderluh G."/>
            <person name="Asadollahi M."/>
            <person name="Askin M."/>
            <person name="Barry K."/>
            <person name="Battaglia E."/>
            <person name="Bayram O."/>
            <person name="Benocci T."/>
            <person name="Braus-Stromeyer S.A."/>
            <person name="Caldana C."/>
            <person name="Canovas D."/>
            <person name="Cerqueira G.C."/>
            <person name="Chen F."/>
            <person name="Chen W."/>
            <person name="Choi C."/>
            <person name="Clum A."/>
            <person name="Dos Santos R.A."/>
            <person name="Damasio A.R."/>
            <person name="Diallinas G."/>
            <person name="Emri T."/>
            <person name="Fekete E."/>
            <person name="Flipphi M."/>
            <person name="Freyberg S."/>
            <person name="Gallo A."/>
            <person name="Gournas C."/>
            <person name="Habgood R."/>
            <person name="Hainaut M."/>
            <person name="Harispe M.L."/>
            <person name="Henrissat B."/>
            <person name="Hilden K.S."/>
            <person name="Hope R."/>
            <person name="Hossain A."/>
            <person name="Karabika E."/>
            <person name="Karaffa L."/>
            <person name="Karanyi Z."/>
            <person name="Krasevec N."/>
            <person name="Kuo A."/>
            <person name="Kusch H."/>
            <person name="LaButti K."/>
            <person name="Lagendijk E.L."/>
            <person name="Lapidus A."/>
            <person name="Levasseur A."/>
            <person name="Lindquist E."/>
            <person name="Lipzen A."/>
            <person name="Logrieco A.F."/>
            <person name="MacCabe A."/>
            <person name="Maekelae M.R."/>
            <person name="Malavazi I."/>
            <person name="Melin P."/>
            <person name="Meyer V."/>
            <person name="Mielnichuk N."/>
            <person name="Miskei M."/>
            <person name="Molnar A.P."/>
            <person name="Mule G."/>
            <person name="Ngan C.Y."/>
            <person name="Orejas M."/>
            <person name="Orosz E."/>
            <person name="Ouedraogo J.P."/>
            <person name="Overkamp K.M."/>
            <person name="Park H.-S."/>
            <person name="Perrone G."/>
            <person name="Piumi F."/>
            <person name="Punt P.J."/>
            <person name="Ram A.F."/>
            <person name="Ramon A."/>
            <person name="Rauscher S."/>
            <person name="Record E."/>
            <person name="Riano-Pachon D.M."/>
            <person name="Robert V."/>
            <person name="Roehrig J."/>
            <person name="Ruller R."/>
            <person name="Salamov A."/>
            <person name="Salih N.S."/>
            <person name="Samson R.A."/>
            <person name="Sandor E."/>
            <person name="Sanguinetti M."/>
            <person name="Schuetze T."/>
            <person name="Sepcic K."/>
            <person name="Shelest E."/>
            <person name="Sherlock G."/>
            <person name="Sophianopoulou V."/>
            <person name="Squina F.M."/>
            <person name="Sun H."/>
            <person name="Susca A."/>
            <person name="Todd R.B."/>
            <person name="Tsang A."/>
            <person name="Unkles S.E."/>
            <person name="van de Wiele N."/>
            <person name="van Rossen-Uffink D."/>
            <person name="Oliveira J.V."/>
            <person name="Vesth T.C."/>
            <person name="Visser J."/>
            <person name="Yu J.-H."/>
            <person name="Zhou M."/>
            <person name="Andersen M.R."/>
            <person name="Archer D.B."/>
            <person name="Baker S.E."/>
            <person name="Benoit I."/>
            <person name="Brakhage A.A."/>
            <person name="Braus G.H."/>
            <person name="Fischer R."/>
            <person name="Frisvad J.C."/>
            <person name="Goldman G.H."/>
            <person name="Houbraken J."/>
            <person name="Oakley B."/>
            <person name="Pocsi I."/>
            <person name="Scazzocchio C."/>
            <person name="Seiboth B."/>
            <person name="vanKuyk P.A."/>
            <person name="Wortman J."/>
            <person name="Dyer P.S."/>
            <person name="Grigoriev I.V."/>
        </authorList>
    </citation>
    <scope>NUCLEOTIDE SEQUENCE [LARGE SCALE GENOMIC DNA]</scope>
    <source>
        <strain evidence="2">CBS 506.65</strain>
    </source>
</reference>
<keyword evidence="2" id="KW-1185">Reference proteome</keyword>
<accession>A0A1L9SHG7</accession>
<dbReference type="VEuPathDB" id="FungiDB:ASPZODRAFT_16300"/>
<gene>
    <name evidence="1" type="ORF">ASPZODRAFT_16300</name>
</gene>
<proteinExistence type="predicted"/>
<protein>
    <submittedName>
        <fullName evidence="1">Uncharacterized protein</fullName>
    </submittedName>
</protein>
<name>A0A1L9SHG7_9EURO</name>
<dbReference type="GeneID" id="34613068"/>
<dbReference type="EMBL" id="KV878342">
    <property type="protein sequence ID" value="OJJ46546.1"/>
    <property type="molecule type" value="Genomic_DNA"/>
</dbReference>
<organism evidence="1 2">
    <name type="scientific">Penicilliopsis zonata CBS 506.65</name>
    <dbReference type="NCBI Taxonomy" id="1073090"/>
    <lineage>
        <taxon>Eukaryota</taxon>
        <taxon>Fungi</taxon>
        <taxon>Dikarya</taxon>
        <taxon>Ascomycota</taxon>
        <taxon>Pezizomycotina</taxon>
        <taxon>Eurotiomycetes</taxon>
        <taxon>Eurotiomycetidae</taxon>
        <taxon>Eurotiales</taxon>
        <taxon>Aspergillaceae</taxon>
        <taxon>Penicilliopsis</taxon>
    </lineage>
</organism>
<dbReference type="RefSeq" id="XP_022581056.1">
    <property type="nucleotide sequence ID" value="XM_022726604.1"/>
</dbReference>
<sequence>MSAIYENSSVFEAFLPSYRSSRPDDLQLEILDWNIGLPVLRSKLKTWHLSLQHNLCPLVRLLRYFSVPSAFLDEHIQSVTHSFGAADLDSGFPIDEEVWIADPRPDGLNLPQWDGTWFQSAFFLRWSVPEKDTQASSQVTMLCLQAPESLRRSLLRLPVSVLCASEVQDPHSLLVVVLKELSHQMADTTWDMADVFS</sequence>
<evidence type="ECO:0000313" key="1">
    <source>
        <dbReference type="EMBL" id="OJJ46546.1"/>
    </source>
</evidence>
<dbReference type="AlphaFoldDB" id="A0A1L9SHG7"/>
<dbReference type="OrthoDB" id="1046782at2759"/>
<dbReference type="Proteomes" id="UP000184188">
    <property type="component" value="Unassembled WGS sequence"/>
</dbReference>
<evidence type="ECO:0000313" key="2">
    <source>
        <dbReference type="Proteomes" id="UP000184188"/>
    </source>
</evidence>
<dbReference type="STRING" id="1073090.A0A1L9SHG7"/>